<evidence type="ECO:0000313" key="2">
    <source>
        <dbReference type="EMBL" id="RPF52141.1"/>
    </source>
</evidence>
<dbReference type="NCBIfam" id="NF003816">
    <property type="entry name" value="PRK05406.1-5"/>
    <property type="match status" value="1"/>
</dbReference>
<comment type="catalytic activity">
    <reaction evidence="1">
        <text>5-oxo-L-proline + ATP + 2 H2O = L-glutamate + ADP + phosphate + H(+)</text>
        <dbReference type="Rhea" id="RHEA:10348"/>
        <dbReference type="ChEBI" id="CHEBI:15377"/>
        <dbReference type="ChEBI" id="CHEBI:15378"/>
        <dbReference type="ChEBI" id="CHEBI:29985"/>
        <dbReference type="ChEBI" id="CHEBI:30616"/>
        <dbReference type="ChEBI" id="CHEBI:43474"/>
        <dbReference type="ChEBI" id="CHEBI:58402"/>
        <dbReference type="ChEBI" id="CHEBI:456216"/>
        <dbReference type="EC" id="3.5.2.9"/>
    </reaction>
</comment>
<dbReference type="NCBIfam" id="NF003814">
    <property type="entry name" value="PRK05406.1-3"/>
    <property type="match status" value="1"/>
</dbReference>
<evidence type="ECO:0000313" key="3">
    <source>
        <dbReference type="Proteomes" id="UP000276443"/>
    </source>
</evidence>
<dbReference type="RefSeq" id="WP_124222310.1">
    <property type="nucleotide sequence ID" value="NZ_RKRF01000010.1"/>
</dbReference>
<dbReference type="InterPro" id="IPR005501">
    <property type="entry name" value="LamB/YcsF/PxpA-like"/>
</dbReference>
<comment type="caution">
    <text evidence="2">The sequence shown here is derived from an EMBL/GenBank/DDBJ whole genome shotgun (WGS) entry which is preliminary data.</text>
</comment>
<protein>
    <recommendedName>
        <fullName evidence="1">5-oxoprolinase subunit A</fullName>
        <shortName evidence="1">5-OPase subunit A</shortName>
        <ecNumber evidence="1">3.5.2.9</ecNumber>
    </recommendedName>
    <alternativeName>
        <fullName evidence="1">5-oxoprolinase (ATP-hydrolyzing) subunit A</fullName>
    </alternativeName>
</protein>
<dbReference type="GO" id="GO:0017168">
    <property type="term" value="F:5-oxoprolinase (ATP-hydrolyzing) activity"/>
    <property type="evidence" value="ECO:0007669"/>
    <property type="project" value="UniProtKB-UniRule"/>
</dbReference>
<dbReference type="GO" id="GO:0005524">
    <property type="term" value="F:ATP binding"/>
    <property type="evidence" value="ECO:0007669"/>
    <property type="project" value="UniProtKB-UniRule"/>
</dbReference>
<comment type="similarity">
    <text evidence="1">Belongs to the LamB/PxpA family.</text>
</comment>
<dbReference type="GO" id="GO:0005975">
    <property type="term" value="P:carbohydrate metabolic process"/>
    <property type="evidence" value="ECO:0007669"/>
    <property type="project" value="InterPro"/>
</dbReference>
<keyword evidence="1" id="KW-0547">Nucleotide-binding</keyword>
<dbReference type="EC" id="3.5.2.9" evidence="1"/>
<dbReference type="AlphaFoldDB" id="A0A3N5C6T4"/>
<organism evidence="2 3">
    <name type="scientific">Aquisalibacillus elongatus</name>
    <dbReference type="NCBI Taxonomy" id="485577"/>
    <lineage>
        <taxon>Bacteria</taxon>
        <taxon>Bacillati</taxon>
        <taxon>Bacillota</taxon>
        <taxon>Bacilli</taxon>
        <taxon>Bacillales</taxon>
        <taxon>Bacillaceae</taxon>
        <taxon>Aquisalibacillus</taxon>
    </lineage>
</organism>
<dbReference type="HAMAP" id="MF_00691">
    <property type="entry name" value="PxpA"/>
    <property type="match status" value="1"/>
</dbReference>
<dbReference type="InterPro" id="IPR011330">
    <property type="entry name" value="Glyco_hydro/deAcase_b/a-brl"/>
</dbReference>
<reference evidence="2 3" key="1">
    <citation type="submission" date="2018-11" db="EMBL/GenBank/DDBJ databases">
        <title>Genomic Encyclopedia of Type Strains, Phase IV (KMG-IV): sequencing the most valuable type-strain genomes for metagenomic binning, comparative biology and taxonomic classification.</title>
        <authorList>
            <person name="Goeker M."/>
        </authorList>
    </citation>
    <scope>NUCLEOTIDE SEQUENCE [LARGE SCALE GENOMIC DNA]</scope>
    <source>
        <strain evidence="2 3">DSM 18090</strain>
    </source>
</reference>
<dbReference type="SUPFAM" id="SSF88713">
    <property type="entry name" value="Glycoside hydrolase/deacetylase"/>
    <property type="match status" value="1"/>
</dbReference>
<comment type="function">
    <text evidence="1">Catalyzes the cleavage of 5-oxoproline to form L-glutamate coupled to the hydrolysis of ATP to ADP and inorganic phosphate.</text>
</comment>
<dbReference type="PANTHER" id="PTHR30292:SF0">
    <property type="entry name" value="5-OXOPROLINASE SUBUNIT A"/>
    <property type="match status" value="1"/>
</dbReference>
<sequence length="252" mass="27932">MKTIDLNADLGESFGIYSFGHDHELLDVVSSANVACGFHAGDYQTIPKTIQLAKDKGVAIGAHPGFPDLKGFGRKQLDLNLDEIYDLVVYQLGAFQGFAQLYGLEVQHVKPHGALYNMANRNYEMAQTIAQAVCDFNPKLKLFGLCNSFLVEAGREKGLDIVQEAFADRTYTEEGLLMPRHEPGSVKHQLEDIVEQVINIVKNERVLTNNGTYVKLNADTICLHGDTPEAAQNARLIKQALEDEQIQIKSLE</sequence>
<name>A0A3N5C6T4_9BACI</name>
<comment type="subunit">
    <text evidence="1">Forms a complex composed of PxpA, PxpB and PxpC.</text>
</comment>
<dbReference type="Proteomes" id="UP000276443">
    <property type="component" value="Unassembled WGS sequence"/>
</dbReference>
<keyword evidence="1" id="KW-0378">Hydrolase</keyword>
<dbReference type="Pfam" id="PF03746">
    <property type="entry name" value="LamB_YcsF"/>
    <property type="match status" value="1"/>
</dbReference>
<keyword evidence="1" id="KW-0067">ATP-binding</keyword>
<dbReference type="Gene3D" id="3.20.20.370">
    <property type="entry name" value="Glycoside hydrolase/deacetylase"/>
    <property type="match status" value="1"/>
</dbReference>
<dbReference type="CDD" id="cd10787">
    <property type="entry name" value="LamB_YcsF_like"/>
    <property type="match status" value="1"/>
</dbReference>
<evidence type="ECO:0000256" key="1">
    <source>
        <dbReference type="HAMAP-Rule" id="MF_00691"/>
    </source>
</evidence>
<dbReference type="OrthoDB" id="9773478at2"/>
<accession>A0A3N5C6T4</accession>
<proteinExistence type="inferred from homology"/>
<dbReference type="PANTHER" id="PTHR30292">
    <property type="entry name" value="UNCHARACTERIZED PROTEIN YBGL-RELATED"/>
    <property type="match status" value="1"/>
</dbReference>
<keyword evidence="3" id="KW-1185">Reference proteome</keyword>
<gene>
    <name evidence="1" type="primary">pxpA</name>
    <name evidence="2" type="ORF">EDC24_2131</name>
</gene>
<dbReference type="EMBL" id="RKRF01000010">
    <property type="protein sequence ID" value="RPF52141.1"/>
    <property type="molecule type" value="Genomic_DNA"/>
</dbReference>